<evidence type="ECO:0000259" key="3">
    <source>
        <dbReference type="SMART" id="SM00829"/>
    </source>
</evidence>
<dbReference type="InterPro" id="IPR011032">
    <property type="entry name" value="GroES-like_sf"/>
</dbReference>
<gene>
    <name evidence="4" type="primary">ga03700</name>
    <name evidence="4" type="ORF">PR202_ga03700</name>
</gene>
<dbReference type="CDD" id="cd08295">
    <property type="entry name" value="double_bond_reductase_like"/>
    <property type="match status" value="1"/>
</dbReference>
<dbReference type="Proteomes" id="UP001054889">
    <property type="component" value="Unassembled WGS sequence"/>
</dbReference>
<dbReference type="Pfam" id="PF00107">
    <property type="entry name" value="ADH_zinc_N"/>
    <property type="match status" value="1"/>
</dbReference>
<proteinExistence type="predicted"/>
<dbReference type="SMART" id="SM00829">
    <property type="entry name" value="PKS_ER"/>
    <property type="match status" value="1"/>
</dbReference>
<feature type="domain" description="Enoyl reductase (ER)" evidence="3">
    <location>
        <begin position="38"/>
        <end position="347"/>
    </location>
</feature>
<dbReference type="SUPFAM" id="SSF50129">
    <property type="entry name" value="GroES-like"/>
    <property type="match status" value="2"/>
</dbReference>
<accession>A0AAV5BQH4</accession>
<dbReference type="PANTHER" id="PTHR43205:SF75">
    <property type="entry name" value="OS12G0226400 PROTEIN"/>
    <property type="match status" value="1"/>
</dbReference>
<dbReference type="SUPFAM" id="SSF51735">
    <property type="entry name" value="NAD(P)-binding Rossmann-fold domains"/>
    <property type="match status" value="1"/>
</dbReference>
<organism evidence="4 5">
    <name type="scientific">Eleusine coracana subsp. coracana</name>
    <dbReference type="NCBI Taxonomy" id="191504"/>
    <lineage>
        <taxon>Eukaryota</taxon>
        <taxon>Viridiplantae</taxon>
        <taxon>Streptophyta</taxon>
        <taxon>Embryophyta</taxon>
        <taxon>Tracheophyta</taxon>
        <taxon>Spermatophyta</taxon>
        <taxon>Magnoliopsida</taxon>
        <taxon>Liliopsida</taxon>
        <taxon>Poales</taxon>
        <taxon>Poaceae</taxon>
        <taxon>PACMAD clade</taxon>
        <taxon>Chloridoideae</taxon>
        <taxon>Cynodonteae</taxon>
        <taxon>Eleusininae</taxon>
        <taxon>Eleusine</taxon>
    </lineage>
</organism>
<protein>
    <recommendedName>
        <fullName evidence="3">Enoyl reductase (ER) domain-containing protein</fullName>
    </recommendedName>
</protein>
<dbReference type="InterPro" id="IPR036291">
    <property type="entry name" value="NAD(P)-bd_dom_sf"/>
</dbReference>
<evidence type="ECO:0000256" key="2">
    <source>
        <dbReference type="ARBA" id="ARBA00023002"/>
    </source>
</evidence>
<evidence type="ECO:0000256" key="1">
    <source>
        <dbReference type="ARBA" id="ARBA00011738"/>
    </source>
</evidence>
<keyword evidence="2" id="KW-0560">Oxidoreductase</keyword>
<dbReference type="InterPro" id="IPR013149">
    <property type="entry name" value="ADH-like_C"/>
</dbReference>
<sequence length="352" mass="38596">MTAAAAGDVHEEMLNRRVILKRYVTGFPSEDDMEVVTGTARLAVPTGSTAVVLRNLYVSCDPYMRGRMTKHEDPTYVPDFVPGEVLTAFGVSKVVASGHPGFAVGDLVWGMTGWEEYTLVPNPALFFKINHPEIPLSYYTGVLGMPGMTAYVGLFHVAKPKKGEYVFVSAASGAVGQIVGQLAKLTGCYVVGSAGSDEKVNLLKTKFGFDEAFNYKKEADLNAALKRHFPEGIDIYFENVGGAMLDSVLLNMRLRGRIPVCGLISQYNLEQPEGPRNLFCVITKRLRMEGFIVTDHFGEYHKFEEEMAGYLKEGKITYIEDVAEGLEKAPAALIGLYTGRNVGKQLVKVANE</sequence>
<dbReference type="Gene3D" id="3.40.50.720">
    <property type="entry name" value="NAD(P)-binding Rossmann-like Domain"/>
    <property type="match status" value="1"/>
</dbReference>
<dbReference type="Pfam" id="PF16884">
    <property type="entry name" value="ADH_N_2"/>
    <property type="match status" value="1"/>
</dbReference>
<dbReference type="InterPro" id="IPR020843">
    <property type="entry name" value="ER"/>
</dbReference>
<reference evidence="4" key="2">
    <citation type="submission" date="2021-12" db="EMBL/GenBank/DDBJ databases">
        <title>Resequencing data analysis of finger millet.</title>
        <authorList>
            <person name="Hatakeyama M."/>
            <person name="Aluri S."/>
            <person name="Balachadran M.T."/>
            <person name="Sivarajan S.R."/>
            <person name="Poveda L."/>
            <person name="Shimizu-Inatsugi R."/>
            <person name="Schlapbach R."/>
            <person name="Sreeman S.M."/>
            <person name="Shimizu K.K."/>
        </authorList>
    </citation>
    <scope>NUCLEOTIDE SEQUENCE</scope>
</reference>
<dbReference type="FunFam" id="3.40.50.720:FF:000121">
    <property type="entry name" value="Prostaglandin reductase 2"/>
    <property type="match status" value="1"/>
</dbReference>
<evidence type="ECO:0000313" key="5">
    <source>
        <dbReference type="Proteomes" id="UP001054889"/>
    </source>
</evidence>
<evidence type="ECO:0000313" key="4">
    <source>
        <dbReference type="EMBL" id="GJM87717.1"/>
    </source>
</evidence>
<dbReference type="PANTHER" id="PTHR43205">
    <property type="entry name" value="PROSTAGLANDIN REDUCTASE"/>
    <property type="match status" value="1"/>
</dbReference>
<dbReference type="EMBL" id="BQKI01000002">
    <property type="protein sequence ID" value="GJM87717.1"/>
    <property type="molecule type" value="Genomic_DNA"/>
</dbReference>
<dbReference type="InterPro" id="IPR045010">
    <property type="entry name" value="MDR_fam"/>
</dbReference>
<dbReference type="InterPro" id="IPR041694">
    <property type="entry name" value="ADH_N_2"/>
</dbReference>
<name>A0AAV5BQH4_ELECO</name>
<comment type="subunit">
    <text evidence="1">Homodimer.</text>
</comment>
<keyword evidence="5" id="KW-1185">Reference proteome</keyword>
<dbReference type="GO" id="GO:0032440">
    <property type="term" value="F:2-alkenal reductase [NAD(P)H] activity"/>
    <property type="evidence" value="ECO:0007669"/>
    <property type="project" value="TreeGrafter"/>
</dbReference>
<dbReference type="Gene3D" id="3.90.180.10">
    <property type="entry name" value="Medium-chain alcohol dehydrogenases, catalytic domain"/>
    <property type="match status" value="1"/>
</dbReference>
<reference evidence="4" key="1">
    <citation type="journal article" date="2018" name="DNA Res.">
        <title>Multiple hybrid de novo genome assembly of finger millet, an orphan allotetraploid crop.</title>
        <authorList>
            <person name="Hatakeyama M."/>
            <person name="Aluri S."/>
            <person name="Balachadran M.T."/>
            <person name="Sivarajan S.R."/>
            <person name="Patrignani A."/>
            <person name="Gruter S."/>
            <person name="Poveda L."/>
            <person name="Shimizu-Inatsugi R."/>
            <person name="Baeten J."/>
            <person name="Francoijs K.J."/>
            <person name="Nataraja K.N."/>
            <person name="Reddy Y.A.N."/>
            <person name="Phadnis S."/>
            <person name="Ravikumar R.L."/>
            <person name="Schlapbach R."/>
            <person name="Sreeman S.M."/>
            <person name="Shimizu K.K."/>
        </authorList>
    </citation>
    <scope>NUCLEOTIDE SEQUENCE</scope>
</reference>
<comment type="caution">
    <text evidence="4">The sequence shown here is derived from an EMBL/GenBank/DDBJ whole genome shotgun (WGS) entry which is preliminary data.</text>
</comment>
<dbReference type="AlphaFoldDB" id="A0AAV5BQH4"/>